<dbReference type="InterPro" id="IPR044651">
    <property type="entry name" value="OTSB-like"/>
</dbReference>
<dbReference type="Gene3D" id="3.30.70.1020">
    <property type="entry name" value="Trehalose-6-phosphate phosphatase related protein, domain 2"/>
    <property type="match status" value="1"/>
</dbReference>
<evidence type="ECO:0000256" key="3">
    <source>
        <dbReference type="ARBA" id="ARBA00008770"/>
    </source>
</evidence>
<dbReference type="SUPFAM" id="SSF56784">
    <property type="entry name" value="HAD-like"/>
    <property type="match status" value="1"/>
</dbReference>
<dbReference type="Proteomes" id="UP000198373">
    <property type="component" value="Unassembled WGS sequence"/>
</dbReference>
<dbReference type="NCBIfam" id="TIGR01484">
    <property type="entry name" value="HAD-SF-IIB"/>
    <property type="match status" value="1"/>
</dbReference>
<dbReference type="UniPathway" id="UPA00299"/>
<evidence type="ECO:0000256" key="1">
    <source>
        <dbReference type="ARBA" id="ARBA00000500"/>
    </source>
</evidence>
<comment type="pathway">
    <text evidence="2 6">Glycan biosynthesis; trehalose biosynthesis.</text>
</comment>
<keyword evidence="6" id="KW-0479">Metal-binding</keyword>
<sequence length="250" mass="25279">MTSAALLPADLAEALPALARRRPLLVASDYDGVLAPLVGDPSAAVPHPGIAAALARLAAHDGVVVALVSGRGVADLQAVSGLQGPYRWIGSHGAEYDGPLTGQLAARRDALAERLAPLVAAVPGARLEVKPASVAVHVRQVADRAAAAALLEQADAAADPSLTKKPGKEVLELAVTDADKGSALLRLRADVGAAASVYLGDDRTDEDAFRALPAGDLTVKVGDGDTAARYRVADPAAVVVLLDTLAGLLA</sequence>
<dbReference type="GO" id="GO:0046872">
    <property type="term" value="F:metal ion binding"/>
    <property type="evidence" value="ECO:0007669"/>
    <property type="project" value="UniProtKB-KW"/>
</dbReference>
<dbReference type="AlphaFoldDB" id="A0A239FT89"/>
<evidence type="ECO:0000313" key="8">
    <source>
        <dbReference type="Proteomes" id="UP000198373"/>
    </source>
</evidence>
<dbReference type="InterPro" id="IPR036412">
    <property type="entry name" value="HAD-like_sf"/>
</dbReference>
<comment type="catalytic activity">
    <reaction evidence="1 6">
        <text>alpha,alpha-trehalose 6-phosphate + H2O = alpha,alpha-trehalose + phosphate</text>
        <dbReference type="Rhea" id="RHEA:23420"/>
        <dbReference type="ChEBI" id="CHEBI:15377"/>
        <dbReference type="ChEBI" id="CHEBI:16551"/>
        <dbReference type="ChEBI" id="CHEBI:43474"/>
        <dbReference type="ChEBI" id="CHEBI:58429"/>
        <dbReference type="EC" id="3.1.3.12"/>
    </reaction>
</comment>
<dbReference type="EC" id="3.1.3.12" evidence="6"/>
<keyword evidence="8" id="KW-1185">Reference proteome</keyword>
<dbReference type="Pfam" id="PF02358">
    <property type="entry name" value="Trehalose_PPase"/>
    <property type="match status" value="1"/>
</dbReference>
<comment type="similarity">
    <text evidence="3 6">Belongs to the trehalose phosphatase family.</text>
</comment>
<evidence type="ECO:0000313" key="7">
    <source>
        <dbReference type="EMBL" id="SNS60336.1"/>
    </source>
</evidence>
<name>A0A239FT89_9ACTN</name>
<comment type="function">
    <text evidence="5 6">Removes the phosphate from trehalose 6-phosphate to produce free trehalose.</text>
</comment>
<dbReference type="NCBIfam" id="TIGR00685">
    <property type="entry name" value="T6PP"/>
    <property type="match status" value="1"/>
</dbReference>
<protein>
    <recommendedName>
        <fullName evidence="6">Trehalose 6-phosphate phosphatase</fullName>
        <ecNumber evidence="6">3.1.3.12</ecNumber>
    </recommendedName>
</protein>
<keyword evidence="6" id="KW-0460">Magnesium</keyword>
<evidence type="ECO:0000256" key="2">
    <source>
        <dbReference type="ARBA" id="ARBA00005199"/>
    </source>
</evidence>
<dbReference type="Gene3D" id="3.40.50.1000">
    <property type="entry name" value="HAD superfamily/HAD-like"/>
    <property type="match status" value="1"/>
</dbReference>
<organism evidence="7 8">
    <name type="scientific">Geodermatophilus pulveris</name>
    <dbReference type="NCBI Taxonomy" id="1564159"/>
    <lineage>
        <taxon>Bacteria</taxon>
        <taxon>Bacillati</taxon>
        <taxon>Actinomycetota</taxon>
        <taxon>Actinomycetes</taxon>
        <taxon>Geodermatophilales</taxon>
        <taxon>Geodermatophilaceae</taxon>
        <taxon>Geodermatophilus</taxon>
    </lineage>
</organism>
<dbReference type="RefSeq" id="WP_089305952.1">
    <property type="nucleotide sequence ID" value="NZ_FZOO01000005.1"/>
</dbReference>
<dbReference type="GO" id="GO:0004805">
    <property type="term" value="F:trehalose-phosphatase activity"/>
    <property type="evidence" value="ECO:0007669"/>
    <property type="project" value="UniProtKB-EC"/>
</dbReference>
<dbReference type="OrthoDB" id="9816160at2"/>
<accession>A0A239FT89</accession>
<proteinExistence type="inferred from homology"/>
<evidence type="ECO:0000256" key="4">
    <source>
        <dbReference type="ARBA" id="ARBA00022801"/>
    </source>
</evidence>
<evidence type="ECO:0000256" key="5">
    <source>
        <dbReference type="ARBA" id="ARBA00024179"/>
    </source>
</evidence>
<dbReference type="InterPro" id="IPR003337">
    <property type="entry name" value="Trehalose_PPase"/>
</dbReference>
<reference evidence="8" key="1">
    <citation type="submission" date="2017-06" db="EMBL/GenBank/DDBJ databases">
        <authorList>
            <person name="Varghese N."/>
            <person name="Submissions S."/>
        </authorList>
    </citation>
    <scope>NUCLEOTIDE SEQUENCE [LARGE SCALE GENOMIC DNA]</scope>
    <source>
        <strain evidence="8">DSM 46839</strain>
    </source>
</reference>
<evidence type="ECO:0000256" key="6">
    <source>
        <dbReference type="RuleBase" id="RU361117"/>
    </source>
</evidence>
<keyword evidence="4 6" id="KW-0378">Hydrolase</keyword>
<dbReference type="PANTHER" id="PTHR43768:SF3">
    <property type="entry name" value="TREHALOSE 6-PHOSPHATE PHOSPHATASE"/>
    <property type="match status" value="1"/>
</dbReference>
<dbReference type="InterPro" id="IPR023214">
    <property type="entry name" value="HAD_sf"/>
</dbReference>
<dbReference type="GO" id="GO:0005992">
    <property type="term" value="P:trehalose biosynthetic process"/>
    <property type="evidence" value="ECO:0007669"/>
    <property type="project" value="UniProtKB-UniPathway"/>
</dbReference>
<dbReference type="PANTHER" id="PTHR43768">
    <property type="entry name" value="TREHALOSE 6-PHOSPHATE PHOSPHATASE"/>
    <property type="match status" value="1"/>
</dbReference>
<dbReference type="InterPro" id="IPR006379">
    <property type="entry name" value="HAD-SF_hydro_IIB"/>
</dbReference>
<dbReference type="EMBL" id="FZOO01000005">
    <property type="protein sequence ID" value="SNS60336.1"/>
    <property type="molecule type" value="Genomic_DNA"/>
</dbReference>
<comment type="cofactor">
    <cofactor evidence="6">
        <name>Mg(2+)</name>
        <dbReference type="ChEBI" id="CHEBI:18420"/>
    </cofactor>
</comment>
<gene>
    <name evidence="7" type="ORF">SAMN06893096_105253</name>
</gene>